<dbReference type="RefSeq" id="WP_183497221.1">
    <property type="nucleotide sequence ID" value="NZ_JACIFF010000011.1"/>
</dbReference>
<evidence type="ECO:0000313" key="1">
    <source>
        <dbReference type="EMBL" id="MBB4080994.1"/>
    </source>
</evidence>
<gene>
    <name evidence="1" type="ORF">GGR28_003635</name>
</gene>
<keyword evidence="2" id="KW-1185">Reference proteome</keyword>
<protein>
    <submittedName>
        <fullName evidence="1">Uncharacterized protein</fullName>
    </submittedName>
</protein>
<comment type="caution">
    <text evidence="1">The sequence shown here is derived from an EMBL/GenBank/DDBJ whole genome shotgun (WGS) entry which is preliminary data.</text>
</comment>
<reference evidence="1 2" key="1">
    <citation type="submission" date="2020-08" db="EMBL/GenBank/DDBJ databases">
        <title>Genomic Encyclopedia of Type Strains, Phase IV (KMG-IV): sequencing the most valuable type-strain genomes for metagenomic binning, comparative biology and taxonomic classification.</title>
        <authorList>
            <person name="Goeker M."/>
        </authorList>
    </citation>
    <scope>NUCLEOTIDE SEQUENCE [LARGE SCALE GENOMIC DNA]</scope>
    <source>
        <strain evidence="1 2">DSM 105137</strain>
    </source>
</reference>
<name>A0A840E5S0_9BACT</name>
<proteinExistence type="predicted"/>
<sequence>MEYQHPFHIVIDGKACLGRELGDLCRHFDLLTEDRAKSFRQYLASPFFGHSSRLSVLFPILYQKSKGTASFLQGKALVRKLFAGGNCPDPERAIAQLIRQMIQAILNFLAVLRVQSCPAQRDRLLVDQLDGCTHPEIYVKAVESWRSSIAELPLGSERTVQSWRAEHAAHFSLSVRKDRQVQSEPAQAMQRLRDVYDLYTAQYGIERINRDRIFGSTEAAVHNAPIHDEHRQLIELYRLVEPLVAGPEDGDYATYQSFREGFMALHPRLSRHHSLVFYLLINNYLCRKNLIAPHGLDKEWSFWVNFMLDHRLYEEYPAITRKFFNNQLQIAFIIGEIGLAEKLIELLKHKLTFHQRQTTLLLANTMLMFYQDKHRAVIKLLGKLGTDERVHEHLDDEGLRFISLRVRSALCLYINLNEYMDEFARAMNNFHSLLNSRTTRVNEEKIQYFKRFANIAQRIYTLKNQHRLTLEYDKIMGLIETDQPLHAREWLQSLMLHFRPGLNLRGREVRPTLNRKEPWLNPR</sequence>
<accession>A0A840E5S0</accession>
<dbReference type="Proteomes" id="UP000576209">
    <property type="component" value="Unassembled WGS sequence"/>
</dbReference>
<organism evidence="1 2">
    <name type="scientific">Neolewinella aquimaris</name>
    <dbReference type="NCBI Taxonomy" id="1835722"/>
    <lineage>
        <taxon>Bacteria</taxon>
        <taxon>Pseudomonadati</taxon>
        <taxon>Bacteroidota</taxon>
        <taxon>Saprospiria</taxon>
        <taxon>Saprospirales</taxon>
        <taxon>Lewinellaceae</taxon>
        <taxon>Neolewinella</taxon>
    </lineage>
</organism>
<dbReference type="AlphaFoldDB" id="A0A840E5S0"/>
<evidence type="ECO:0000313" key="2">
    <source>
        <dbReference type="Proteomes" id="UP000576209"/>
    </source>
</evidence>
<dbReference type="EMBL" id="JACIFF010000011">
    <property type="protein sequence ID" value="MBB4080994.1"/>
    <property type="molecule type" value="Genomic_DNA"/>
</dbReference>